<evidence type="ECO:0000313" key="3">
    <source>
        <dbReference type="Proteomes" id="UP000184356"/>
    </source>
</evidence>
<feature type="region of interest" description="Disordered" evidence="1">
    <location>
        <begin position="65"/>
        <end position="88"/>
    </location>
</feature>
<accession>A0A1L9T3N8</accession>
<dbReference type="AlphaFoldDB" id="A0A1L9T3N8"/>
<feature type="compositionally biased region" description="Low complexity" evidence="1">
    <location>
        <begin position="327"/>
        <end position="339"/>
    </location>
</feature>
<evidence type="ECO:0000313" key="2">
    <source>
        <dbReference type="EMBL" id="OJJ54005.1"/>
    </source>
</evidence>
<sequence>MSGFHRRGNDSHEGYFINPHMSLPIPGSHGESHDFEAGSYHFPQHNFSSYASHFSLPYSHTGITSHHSPGVSMPSIPDQTPLHHPSTQCMPQPRYLQGPAYLHLHEVLAETEFESQDSRNEDTMLSEPITPHLEGFPNVTEFDKLVKSYVDDLSVKKQDKALIHAKRARNIRTVLIDPKDTAIESAQFRYGTAPSGLIILCLVSMGISRLSSSIRFWVKKMFKLQVIGGNTSDVRKPVAVREKLFKILTKAHQQCQHGGRDKTSAQVRQIYSCISRQKQVHNLNTQLTSLPQRVPKELISRFVKICPTCQIRRGTARVTPPNSRRGSPSLKVSSRSSKFPSPPVTRRESAIAGPVSLEKIQMECFHQQNNWVEPGRKSHRHASLSIGPVRSISGGELGQLPGPISANLNHFQNDIPMSSLQINYNTGYSSTQGPSTHRDLSC</sequence>
<evidence type="ECO:0000256" key="1">
    <source>
        <dbReference type="SAM" id="MobiDB-lite"/>
    </source>
</evidence>
<proteinExistence type="predicted"/>
<keyword evidence="3" id="KW-1185">Reference proteome</keyword>
<reference evidence="3" key="1">
    <citation type="journal article" date="2017" name="Genome Biol.">
        <title>Comparative genomics reveals high biological diversity and specific adaptations in the industrially and medically important fungal genus Aspergillus.</title>
        <authorList>
            <person name="de Vries R.P."/>
            <person name="Riley R."/>
            <person name="Wiebenga A."/>
            <person name="Aguilar-Osorio G."/>
            <person name="Amillis S."/>
            <person name="Uchima C.A."/>
            <person name="Anderluh G."/>
            <person name="Asadollahi M."/>
            <person name="Askin M."/>
            <person name="Barry K."/>
            <person name="Battaglia E."/>
            <person name="Bayram O."/>
            <person name="Benocci T."/>
            <person name="Braus-Stromeyer S.A."/>
            <person name="Caldana C."/>
            <person name="Canovas D."/>
            <person name="Cerqueira G.C."/>
            <person name="Chen F."/>
            <person name="Chen W."/>
            <person name="Choi C."/>
            <person name="Clum A."/>
            <person name="Dos Santos R.A."/>
            <person name="Damasio A.R."/>
            <person name="Diallinas G."/>
            <person name="Emri T."/>
            <person name="Fekete E."/>
            <person name="Flipphi M."/>
            <person name="Freyberg S."/>
            <person name="Gallo A."/>
            <person name="Gournas C."/>
            <person name="Habgood R."/>
            <person name="Hainaut M."/>
            <person name="Harispe M.L."/>
            <person name="Henrissat B."/>
            <person name="Hilden K.S."/>
            <person name="Hope R."/>
            <person name="Hossain A."/>
            <person name="Karabika E."/>
            <person name="Karaffa L."/>
            <person name="Karanyi Z."/>
            <person name="Krasevec N."/>
            <person name="Kuo A."/>
            <person name="Kusch H."/>
            <person name="LaButti K."/>
            <person name="Lagendijk E.L."/>
            <person name="Lapidus A."/>
            <person name="Levasseur A."/>
            <person name="Lindquist E."/>
            <person name="Lipzen A."/>
            <person name="Logrieco A.F."/>
            <person name="MacCabe A."/>
            <person name="Maekelae M.R."/>
            <person name="Malavazi I."/>
            <person name="Melin P."/>
            <person name="Meyer V."/>
            <person name="Mielnichuk N."/>
            <person name="Miskei M."/>
            <person name="Molnar A.P."/>
            <person name="Mule G."/>
            <person name="Ngan C.Y."/>
            <person name="Orejas M."/>
            <person name="Orosz E."/>
            <person name="Ouedraogo J.P."/>
            <person name="Overkamp K.M."/>
            <person name="Park H.-S."/>
            <person name="Perrone G."/>
            <person name="Piumi F."/>
            <person name="Punt P.J."/>
            <person name="Ram A.F."/>
            <person name="Ramon A."/>
            <person name="Rauscher S."/>
            <person name="Record E."/>
            <person name="Riano-Pachon D.M."/>
            <person name="Robert V."/>
            <person name="Roehrig J."/>
            <person name="Ruller R."/>
            <person name="Salamov A."/>
            <person name="Salih N.S."/>
            <person name="Samson R.A."/>
            <person name="Sandor E."/>
            <person name="Sanguinetti M."/>
            <person name="Schuetze T."/>
            <person name="Sepcic K."/>
            <person name="Shelest E."/>
            <person name="Sherlock G."/>
            <person name="Sophianopoulou V."/>
            <person name="Squina F.M."/>
            <person name="Sun H."/>
            <person name="Susca A."/>
            <person name="Todd R.B."/>
            <person name="Tsang A."/>
            <person name="Unkles S.E."/>
            <person name="van de Wiele N."/>
            <person name="van Rossen-Uffink D."/>
            <person name="Oliveira J.V."/>
            <person name="Vesth T.C."/>
            <person name="Visser J."/>
            <person name="Yu J.-H."/>
            <person name="Zhou M."/>
            <person name="Andersen M.R."/>
            <person name="Archer D.B."/>
            <person name="Baker S.E."/>
            <person name="Benoit I."/>
            <person name="Brakhage A.A."/>
            <person name="Braus G.H."/>
            <person name="Fischer R."/>
            <person name="Frisvad J.C."/>
            <person name="Goldman G.H."/>
            <person name="Houbraken J."/>
            <person name="Oakley B."/>
            <person name="Pocsi I."/>
            <person name="Scazzocchio C."/>
            <person name="Seiboth B."/>
            <person name="vanKuyk P.A."/>
            <person name="Wortman J."/>
            <person name="Dyer P.S."/>
            <person name="Grigoriev I.V."/>
        </authorList>
    </citation>
    <scope>NUCLEOTIDE SEQUENCE [LARGE SCALE GENOMIC DNA]</scope>
    <source>
        <strain evidence="3">CBS 593.65</strain>
    </source>
</reference>
<name>A0A1L9T3N8_9EURO</name>
<gene>
    <name evidence="2" type="ORF">ASPSYDRAFT_36228</name>
</gene>
<feature type="region of interest" description="Disordered" evidence="1">
    <location>
        <begin position="314"/>
        <end position="349"/>
    </location>
</feature>
<dbReference type="EMBL" id="KV878596">
    <property type="protein sequence ID" value="OJJ54005.1"/>
    <property type="molecule type" value="Genomic_DNA"/>
</dbReference>
<dbReference type="OrthoDB" id="2499658at2759"/>
<organism evidence="2 3">
    <name type="scientific">Aspergillus sydowii CBS 593.65</name>
    <dbReference type="NCBI Taxonomy" id="1036612"/>
    <lineage>
        <taxon>Eukaryota</taxon>
        <taxon>Fungi</taxon>
        <taxon>Dikarya</taxon>
        <taxon>Ascomycota</taxon>
        <taxon>Pezizomycotina</taxon>
        <taxon>Eurotiomycetes</taxon>
        <taxon>Eurotiomycetidae</taxon>
        <taxon>Eurotiales</taxon>
        <taxon>Aspergillaceae</taxon>
        <taxon>Aspergillus</taxon>
        <taxon>Aspergillus subgen. Nidulantes</taxon>
    </lineage>
</organism>
<dbReference type="GeneID" id="63761477"/>
<dbReference type="VEuPathDB" id="FungiDB:ASPSYDRAFT_36228"/>
<dbReference type="RefSeq" id="XP_040697811.1">
    <property type="nucleotide sequence ID" value="XM_040845404.1"/>
</dbReference>
<evidence type="ECO:0008006" key="4">
    <source>
        <dbReference type="Google" id="ProtNLM"/>
    </source>
</evidence>
<protein>
    <recommendedName>
        <fullName evidence="4">Integrase zinc-binding domain-containing protein</fullName>
    </recommendedName>
</protein>
<dbReference type="Proteomes" id="UP000184356">
    <property type="component" value="Unassembled WGS sequence"/>
</dbReference>